<dbReference type="InterPro" id="IPR018247">
    <property type="entry name" value="EF_Hand_1_Ca_BS"/>
</dbReference>
<dbReference type="Proteomes" id="UP000504607">
    <property type="component" value="Unplaced"/>
</dbReference>
<reference evidence="6" key="1">
    <citation type="submission" date="2025-08" db="UniProtKB">
        <authorList>
            <consortium name="RefSeq"/>
        </authorList>
    </citation>
    <scope>IDENTIFICATION</scope>
</reference>
<keyword evidence="2" id="KW-0677">Repeat</keyword>
<dbReference type="GO" id="GO:0016460">
    <property type="term" value="C:myosin II complex"/>
    <property type="evidence" value="ECO:0007669"/>
    <property type="project" value="TreeGrafter"/>
</dbReference>
<dbReference type="GO" id="GO:0005509">
    <property type="term" value="F:calcium ion binding"/>
    <property type="evidence" value="ECO:0007669"/>
    <property type="project" value="InterPro"/>
</dbReference>
<comment type="function">
    <text evidence="1">Potential calcium sensor.</text>
</comment>
<keyword evidence="5" id="KW-1185">Reference proteome</keyword>
<organism evidence="5 6">
    <name type="scientific">Elaeis guineensis var. tenera</name>
    <name type="common">Oil palm</name>
    <dbReference type="NCBI Taxonomy" id="51953"/>
    <lineage>
        <taxon>Eukaryota</taxon>
        <taxon>Viridiplantae</taxon>
        <taxon>Streptophyta</taxon>
        <taxon>Embryophyta</taxon>
        <taxon>Tracheophyta</taxon>
        <taxon>Spermatophyta</taxon>
        <taxon>Magnoliopsida</taxon>
        <taxon>Liliopsida</taxon>
        <taxon>Arecaceae</taxon>
        <taxon>Arecoideae</taxon>
        <taxon>Cocoseae</taxon>
        <taxon>Elaeidinae</taxon>
        <taxon>Elaeis</taxon>
    </lineage>
</organism>
<protein>
    <submittedName>
        <fullName evidence="6">Calcium-binding protein CML19</fullName>
    </submittedName>
</protein>
<feature type="domain" description="EF-hand" evidence="4">
    <location>
        <begin position="63"/>
        <end position="98"/>
    </location>
</feature>
<dbReference type="CDD" id="cd00051">
    <property type="entry name" value="EFh"/>
    <property type="match status" value="2"/>
</dbReference>
<dbReference type="PANTHER" id="PTHR23048:SF0">
    <property type="entry name" value="CALMODULIN LIKE 3"/>
    <property type="match status" value="1"/>
</dbReference>
<dbReference type="RefSeq" id="XP_010911621.1">
    <property type="nucleotide sequence ID" value="XM_010913319.2"/>
</dbReference>
<dbReference type="FunFam" id="1.10.238.10:FF:000292">
    <property type="entry name" value="Calcium-binding protein CML38"/>
    <property type="match status" value="1"/>
</dbReference>
<dbReference type="PROSITE" id="PS00018">
    <property type="entry name" value="EF_HAND_1"/>
    <property type="match status" value="3"/>
</dbReference>
<feature type="domain" description="EF-hand" evidence="4">
    <location>
        <begin position="171"/>
        <end position="201"/>
    </location>
</feature>
<evidence type="ECO:0000256" key="2">
    <source>
        <dbReference type="ARBA" id="ARBA00022737"/>
    </source>
</evidence>
<evidence type="ECO:0000313" key="6">
    <source>
        <dbReference type="RefSeq" id="XP_010911621.1"/>
    </source>
</evidence>
<evidence type="ECO:0000259" key="4">
    <source>
        <dbReference type="PROSITE" id="PS50222"/>
    </source>
</evidence>
<keyword evidence="3" id="KW-0106">Calcium</keyword>
<dbReference type="SMART" id="SM00054">
    <property type="entry name" value="EFh"/>
    <property type="match status" value="4"/>
</dbReference>
<evidence type="ECO:0000256" key="3">
    <source>
        <dbReference type="ARBA" id="ARBA00022837"/>
    </source>
</evidence>
<dbReference type="AlphaFoldDB" id="A0A6I9QLF7"/>
<dbReference type="SUPFAM" id="SSF47473">
    <property type="entry name" value="EF-hand"/>
    <property type="match status" value="1"/>
</dbReference>
<evidence type="ECO:0000256" key="1">
    <source>
        <dbReference type="ARBA" id="ARBA00003291"/>
    </source>
</evidence>
<dbReference type="KEGG" id="egu:105037682"/>
<feature type="domain" description="EF-hand" evidence="4">
    <location>
        <begin position="135"/>
        <end position="170"/>
    </location>
</feature>
<dbReference type="PANTHER" id="PTHR23048">
    <property type="entry name" value="MYOSIN LIGHT CHAIN 1, 3"/>
    <property type="match status" value="1"/>
</dbReference>
<accession>A0A6I9QLF7</accession>
<gene>
    <name evidence="6" type="primary">LOC105037682</name>
</gene>
<dbReference type="PROSITE" id="PS50222">
    <property type="entry name" value="EF_HAND_2"/>
    <property type="match status" value="4"/>
</dbReference>
<dbReference type="InterPro" id="IPR050230">
    <property type="entry name" value="CALM/Myosin/TropC-like"/>
</dbReference>
<dbReference type="GeneID" id="105037682"/>
<evidence type="ECO:0000313" key="5">
    <source>
        <dbReference type="Proteomes" id="UP000504607"/>
    </source>
</evidence>
<dbReference type="OrthoDB" id="26525at2759"/>
<feature type="domain" description="EF-hand" evidence="4">
    <location>
        <begin position="99"/>
        <end position="134"/>
    </location>
</feature>
<dbReference type="Pfam" id="PF13499">
    <property type="entry name" value="EF-hand_7"/>
    <property type="match status" value="2"/>
</dbReference>
<dbReference type="InParanoid" id="A0A6I9QLF7"/>
<dbReference type="FunFam" id="1.10.238.10:FF:000341">
    <property type="entry name" value="Putative calcium-binding protein CML19"/>
    <property type="match status" value="1"/>
</dbReference>
<name>A0A6I9QLF7_ELAGV</name>
<proteinExistence type="predicted"/>
<dbReference type="Gene3D" id="1.10.238.10">
    <property type="entry name" value="EF-hand"/>
    <property type="match status" value="2"/>
</dbReference>
<sequence>MLLVVTDMKKEALNSTISTTHQSGKKPPLFCKFFSMLSPKNEKNAKVSSPSHHAVPSTIFTVSKSGELERVFRYFDENGDGKISPAELQNCLRAAGEELSAEDAEAVVESTDSDGDGLLGLEDFLKLVDAEEEEEKGRNLRDAFKMYEMEGQGCITPNSLRRMLRRLGETRSIDECRAMIRRFDLNGDGVISFDEFKVMML</sequence>
<dbReference type="InterPro" id="IPR002048">
    <property type="entry name" value="EF_hand_dom"/>
</dbReference>
<dbReference type="InterPro" id="IPR011992">
    <property type="entry name" value="EF-hand-dom_pair"/>
</dbReference>